<protein>
    <submittedName>
        <fullName evidence="2">Uncharacterized protein</fullName>
    </submittedName>
</protein>
<keyword evidence="3" id="KW-1185">Reference proteome</keyword>
<evidence type="ECO:0000256" key="1">
    <source>
        <dbReference type="SAM" id="MobiDB-lite"/>
    </source>
</evidence>
<name>A0AAD8HLM2_9APIA</name>
<feature type="region of interest" description="Disordered" evidence="1">
    <location>
        <begin position="43"/>
        <end position="81"/>
    </location>
</feature>
<gene>
    <name evidence="2" type="ORF">POM88_035609</name>
</gene>
<evidence type="ECO:0000313" key="3">
    <source>
        <dbReference type="Proteomes" id="UP001237642"/>
    </source>
</evidence>
<proteinExistence type="predicted"/>
<organism evidence="2 3">
    <name type="scientific">Heracleum sosnowskyi</name>
    <dbReference type="NCBI Taxonomy" id="360622"/>
    <lineage>
        <taxon>Eukaryota</taxon>
        <taxon>Viridiplantae</taxon>
        <taxon>Streptophyta</taxon>
        <taxon>Embryophyta</taxon>
        <taxon>Tracheophyta</taxon>
        <taxon>Spermatophyta</taxon>
        <taxon>Magnoliopsida</taxon>
        <taxon>eudicotyledons</taxon>
        <taxon>Gunneridae</taxon>
        <taxon>Pentapetalae</taxon>
        <taxon>asterids</taxon>
        <taxon>campanulids</taxon>
        <taxon>Apiales</taxon>
        <taxon>Apiaceae</taxon>
        <taxon>Apioideae</taxon>
        <taxon>apioid superclade</taxon>
        <taxon>Tordylieae</taxon>
        <taxon>Tordyliinae</taxon>
        <taxon>Heracleum</taxon>
    </lineage>
</organism>
<sequence length="132" mass="14106">MTQDSFMKHDMLFELGCLPFFQPELYSIMSFNAFASSFKKLGGVHSTKSPGEVGGSGSSALKEGGAESIAPNPVQPEPLVDPADVEIIDEPEPRLLKKRKIHVGKKPPSGTKVVIDEINADGEGKGPDSEPI</sequence>
<dbReference type="Proteomes" id="UP001237642">
    <property type="component" value="Unassembled WGS sequence"/>
</dbReference>
<reference evidence="2" key="1">
    <citation type="submission" date="2023-02" db="EMBL/GenBank/DDBJ databases">
        <title>Genome of toxic invasive species Heracleum sosnowskyi carries increased number of genes despite the absence of recent whole-genome duplications.</title>
        <authorList>
            <person name="Schelkunov M."/>
            <person name="Shtratnikova V."/>
            <person name="Makarenko M."/>
            <person name="Klepikova A."/>
            <person name="Omelchenko D."/>
            <person name="Novikova G."/>
            <person name="Obukhova E."/>
            <person name="Bogdanov V."/>
            <person name="Penin A."/>
            <person name="Logacheva M."/>
        </authorList>
    </citation>
    <scope>NUCLEOTIDE SEQUENCE</scope>
    <source>
        <strain evidence="2">Hsosn_3</strain>
        <tissue evidence="2">Leaf</tissue>
    </source>
</reference>
<feature type="compositionally biased region" description="Basic and acidic residues" evidence="1">
    <location>
        <begin position="122"/>
        <end position="132"/>
    </location>
</feature>
<comment type="caution">
    <text evidence="2">The sequence shown here is derived from an EMBL/GenBank/DDBJ whole genome shotgun (WGS) entry which is preliminary data.</text>
</comment>
<reference evidence="2" key="2">
    <citation type="submission" date="2023-05" db="EMBL/GenBank/DDBJ databases">
        <authorList>
            <person name="Schelkunov M.I."/>
        </authorList>
    </citation>
    <scope>NUCLEOTIDE SEQUENCE</scope>
    <source>
        <strain evidence="2">Hsosn_3</strain>
        <tissue evidence="2">Leaf</tissue>
    </source>
</reference>
<accession>A0AAD8HLM2</accession>
<dbReference type="AlphaFoldDB" id="A0AAD8HLM2"/>
<dbReference type="EMBL" id="JAUIZM010000008">
    <property type="protein sequence ID" value="KAK1369517.1"/>
    <property type="molecule type" value="Genomic_DNA"/>
</dbReference>
<feature type="region of interest" description="Disordered" evidence="1">
    <location>
        <begin position="98"/>
        <end position="132"/>
    </location>
</feature>
<evidence type="ECO:0000313" key="2">
    <source>
        <dbReference type="EMBL" id="KAK1369517.1"/>
    </source>
</evidence>